<feature type="site" description="Interaction with substrate tRNA" evidence="10">
    <location>
        <position position="139"/>
    </location>
</feature>
<evidence type="ECO:0000256" key="13">
    <source>
        <dbReference type="RuleBase" id="RU003785"/>
    </source>
</evidence>
<dbReference type="AlphaFoldDB" id="F4LKZ3"/>
<feature type="region of interest" description="Interaction with substrate tRNA" evidence="10">
    <location>
        <begin position="51"/>
        <end position="54"/>
    </location>
</feature>
<keyword evidence="6 10" id="KW-0547">Nucleotide-binding</keyword>
<evidence type="ECO:0000256" key="9">
    <source>
        <dbReference type="ARBA" id="ARBA00049563"/>
    </source>
</evidence>
<comment type="cofactor">
    <cofactor evidence="1 10">
        <name>Mg(2+)</name>
        <dbReference type="ChEBI" id="CHEBI:18420"/>
    </cofactor>
</comment>
<dbReference type="SUPFAM" id="SSF52540">
    <property type="entry name" value="P-loop containing nucleoside triphosphate hydrolases"/>
    <property type="match status" value="1"/>
</dbReference>
<dbReference type="Pfam" id="PF01715">
    <property type="entry name" value="IPPT"/>
    <property type="match status" value="1"/>
</dbReference>
<dbReference type="Gene3D" id="1.10.20.140">
    <property type="match status" value="1"/>
</dbReference>
<dbReference type="Gene3D" id="3.40.50.300">
    <property type="entry name" value="P-loop containing nucleotide triphosphate hydrolases"/>
    <property type="match status" value="1"/>
</dbReference>
<dbReference type="KEGG" id="tbe:Trebr_1162"/>
<comment type="catalytic activity">
    <reaction evidence="9 10 11">
        <text>adenosine(37) in tRNA + dimethylallyl diphosphate = N(6)-dimethylallyladenosine(37) in tRNA + diphosphate</text>
        <dbReference type="Rhea" id="RHEA:26482"/>
        <dbReference type="Rhea" id="RHEA-COMP:10162"/>
        <dbReference type="Rhea" id="RHEA-COMP:10375"/>
        <dbReference type="ChEBI" id="CHEBI:33019"/>
        <dbReference type="ChEBI" id="CHEBI:57623"/>
        <dbReference type="ChEBI" id="CHEBI:74411"/>
        <dbReference type="ChEBI" id="CHEBI:74415"/>
        <dbReference type="EC" id="2.5.1.75"/>
    </reaction>
</comment>
<dbReference type="EC" id="2.5.1.75" evidence="10"/>
<evidence type="ECO:0000256" key="10">
    <source>
        <dbReference type="HAMAP-Rule" id="MF_00185"/>
    </source>
</evidence>
<keyword evidence="15" id="KW-1185">Reference proteome</keyword>
<evidence type="ECO:0000256" key="3">
    <source>
        <dbReference type="ARBA" id="ARBA00005842"/>
    </source>
</evidence>
<feature type="binding site" evidence="10">
    <location>
        <begin position="19"/>
        <end position="26"/>
    </location>
    <ligand>
        <name>ATP</name>
        <dbReference type="ChEBI" id="CHEBI:30616"/>
    </ligand>
</feature>
<comment type="similarity">
    <text evidence="3 10 13">Belongs to the IPP transferase family.</text>
</comment>
<dbReference type="InterPro" id="IPR039657">
    <property type="entry name" value="Dimethylallyltransferase"/>
</dbReference>
<name>F4LKZ3_TREBD</name>
<dbReference type="PANTHER" id="PTHR11088:SF60">
    <property type="entry name" value="TRNA DIMETHYLALLYLTRANSFERASE"/>
    <property type="match status" value="1"/>
</dbReference>
<dbReference type="HOGENOM" id="CLU_032616_0_2_12"/>
<evidence type="ECO:0000256" key="5">
    <source>
        <dbReference type="ARBA" id="ARBA00022694"/>
    </source>
</evidence>
<dbReference type="FunFam" id="1.10.20.140:FF:000001">
    <property type="entry name" value="tRNA dimethylallyltransferase"/>
    <property type="match status" value="1"/>
</dbReference>
<evidence type="ECO:0000256" key="2">
    <source>
        <dbReference type="ARBA" id="ARBA00003213"/>
    </source>
</evidence>
<gene>
    <name evidence="10" type="primary">miaA</name>
    <name evidence="14" type="ordered locus">Trebr_1162</name>
</gene>
<reference evidence="15" key="1">
    <citation type="submission" date="2011-04" db="EMBL/GenBank/DDBJ databases">
        <title>The complete genome of Treponema brennaborense DSM 12168.</title>
        <authorList>
            <person name="Lucas S."/>
            <person name="Han J."/>
            <person name="Lapidus A."/>
            <person name="Bruce D."/>
            <person name="Goodwin L."/>
            <person name="Pitluck S."/>
            <person name="Peters L."/>
            <person name="Kyrpides N."/>
            <person name="Mavromatis K."/>
            <person name="Ivanova N."/>
            <person name="Mikhailova N."/>
            <person name="Pagani I."/>
            <person name="Teshima H."/>
            <person name="Detter J.C."/>
            <person name="Tapia R."/>
            <person name="Han C."/>
            <person name="Land M."/>
            <person name="Hauser L."/>
            <person name="Markowitz V."/>
            <person name="Cheng J.-F."/>
            <person name="Hugenholtz P."/>
            <person name="Woyke T."/>
            <person name="Wu D."/>
            <person name="Gronow S."/>
            <person name="Wellnitz S."/>
            <person name="Brambilla E."/>
            <person name="Klenk H.-P."/>
            <person name="Eisen J.A."/>
        </authorList>
    </citation>
    <scope>NUCLEOTIDE SEQUENCE [LARGE SCALE GENOMIC DNA]</scope>
    <source>
        <strain evidence="15">DSM 12168 / CIP 105900 / DD5/3</strain>
    </source>
</reference>
<accession>F4LKZ3</accession>
<dbReference type="STRING" id="906968.Trebr_1162"/>
<keyword evidence="5 10" id="KW-0819">tRNA processing</keyword>
<dbReference type="PANTHER" id="PTHR11088">
    <property type="entry name" value="TRNA DIMETHYLALLYLTRANSFERASE"/>
    <property type="match status" value="1"/>
</dbReference>
<comment type="caution">
    <text evidence="10">Lacks conserved residue(s) required for the propagation of feature annotation.</text>
</comment>
<evidence type="ECO:0000313" key="14">
    <source>
        <dbReference type="EMBL" id="AEE16590.1"/>
    </source>
</evidence>
<dbReference type="HAMAP" id="MF_00185">
    <property type="entry name" value="IPP_trans"/>
    <property type="match status" value="1"/>
</dbReference>
<sequence>MNISETNGTGGLPVLVIFAPTACGKTSLALSLFGKHADSPLAGRAEVVSADSMQVYKGMDIGTAKPDAALRAELPHHLLDVYEPSEPFSAGDFVRCADEACRDIFRRGKLPLVMGGTGFYIRNFLCGLPPTPESDGTLRSALQARLRAEGASALYAELQAADPVSAARIHPNDEYRIVRALEVCAASGKPLSSFPVTAETRSGFRFCTIILQRDRQELYGRIDARVDEMFTAGLVQEVERLIRGGVRSDDPGMQAIGYREFLFPEIRAIPSEAERTAALKELIRRDSRRYAKRQYTFCRGIPGAEYVHADDAARITEKILSFYVASGLDVN</sequence>
<evidence type="ECO:0000256" key="7">
    <source>
        <dbReference type="ARBA" id="ARBA00022840"/>
    </source>
</evidence>
<dbReference type="RefSeq" id="WP_013758297.1">
    <property type="nucleotide sequence ID" value="NC_015500.1"/>
</dbReference>
<evidence type="ECO:0000256" key="8">
    <source>
        <dbReference type="ARBA" id="ARBA00022842"/>
    </source>
</evidence>
<keyword evidence="8 10" id="KW-0460">Magnesium</keyword>
<keyword evidence="7 10" id="KW-0067">ATP-binding</keyword>
<organism evidence="14 15">
    <name type="scientific">Treponema brennaborense (strain DSM 12168 / CIP 105900 / DD5/3)</name>
    <dbReference type="NCBI Taxonomy" id="906968"/>
    <lineage>
        <taxon>Bacteria</taxon>
        <taxon>Pseudomonadati</taxon>
        <taxon>Spirochaetota</taxon>
        <taxon>Spirochaetia</taxon>
        <taxon>Spirochaetales</taxon>
        <taxon>Treponemataceae</taxon>
        <taxon>Treponema</taxon>
    </lineage>
</organism>
<comment type="function">
    <text evidence="2 10 12">Catalyzes the transfer of a dimethylallyl group onto the adenine at position 37 in tRNAs that read codons beginning with uridine, leading to the formation of N6-(dimethylallyl)adenosine (i(6)A).</text>
</comment>
<comment type="subunit">
    <text evidence="10">Monomer.</text>
</comment>
<evidence type="ECO:0000256" key="12">
    <source>
        <dbReference type="RuleBase" id="RU003784"/>
    </source>
</evidence>
<dbReference type="GO" id="GO:0005524">
    <property type="term" value="F:ATP binding"/>
    <property type="evidence" value="ECO:0007669"/>
    <property type="project" value="UniProtKB-UniRule"/>
</dbReference>
<dbReference type="EMBL" id="CP002696">
    <property type="protein sequence ID" value="AEE16590.1"/>
    <property type="molecule type" value="Genomic_DNA"/>
</dbReference>
<dbReference type="InterPro" id="IPR027417">
    <property type="entry name" value="P-loop_NTPase"/>
</dbReference>
<dbReference type="NCBIfam" id="TIGR00174">
    <property type="entry name" value="miaA"/>
    <property type="match status" value="1"/>
</dbReference>
<dbReference type="InterPro" id="IPR018022">
    <property type="entry name" value="IPT"/>
</dbReference>
<dbReference type="Proteomes" id="UP000006546">
    <property type="component" value="Chromosome"/>
</dbReference>
<dbReference type="GO" id="GO:0052381">
    <property type="term" value="F:tRNA dimethylallyltransferase activity"/>
    <property type="evidence" value="ECO:0007669"/>
    <property type="project" value="UniProtKB-UniRule"/>
</dbReference>
<dbReference type="GO" id="GO:0006400">
    <property type="term" value="P:tRNA modification"/>
    <property type="evidence" value="ECO:0007669"/>
    <property type="project" value="TreeGrafter"/>
</dbReference>
<feature type="binding site" evidence="10">
    <location>
        <begin position="21"/>
        <end position="26"/>
    </location>
    <ligand>
        <name>substrate</name>
    </ligand>
</feature>
<evidence type="ECO:0000313" key="15">
    <source>
        <dbReference type="Proteomes" id="UP000006546"/>
    </source>
</evidence>
<feature type="site" description="Interaction with substrate tRNA" evidence="10">
    <location>
        <position position="117"/>
    </location>
</feature>
<evidence type="ECO:0000256" key="4">
    <source>
        <dbReference type="ARBA" id="ARBA00022679"/>
    </source>
</evidence>
<keyword evidence="4 10" id="KW-0808">Transferase</keyword>
<proteinExistence type="inferred from homology"/>
<evidence type="ECO:0000256" key="6">
    <source>
        <dbReference type="ARBA" id="ARBA00022741"/>
    </source>
</evidence>
<evidence type="ECO:0000256" key="11">
    <source>
        <dbReference type="RuleBase" id="RU003783"/>
    </source>
</evidence>
<dbReference type="eggNOG" id="COG0324">
    <property type="taxonomic scope" value="Bacteria"/>
</dbReference>
<protein>
    <recommendedName>
        <fullName evidence="10">tRNA dimethylallyltransferase</fullName>
        <ecNumber evidence="10">2.5.1.75</ecNumber>
    </recommendedName>
    <alternativeName>
        <fullName evidence="10">Dimethylallyl diphosphate:tRNA dimethylallyltransferase</fullName>
        <shortName evidence="10">DMAPP:tRNA dimethylallyltransferase</shortName>
        <shortName evidence="10">DMATase</shortName>
    </alternativeName>
    <alternativeName>
        <fullName evidence="10">Isopentenyl-diphosphate:tRNA isopentenyltransferase</fullName>
        <shortName evidence="10">IPP transferase</shortName>
        <shortName evidence="10">IPPT</shortName>
        <shortName evidence="10">IPTase</shortName>
    </alternativeName>
</protein>
<evidence type="ECO:0000256" key="1">
    <source>
        <dbReference type="ARBA" id="ARBA00001946"/>
    </source>
</evidence>